<reference evidence="1 2" key="1">
    <citation type="journal article" date="2011" name="Science">
        <title>Comparative functional genomics of the fission yeasts.</title>
        <authorList>
            <person name="Rhind N."/>
            <person name="Chen Z."/>
            <person name="Yassour M."/>
            <person name="Thompson D.A."/>
            <person name="Haas B.J."/>
            <person name="Habib N."/>
            <person name="Wapinski I."/>
            <person name="Roy S."/>
            <person name="Lin M.F."/>
            <person name="Heiman D.I."/>
            <person name="Young S.K."/>
            <person name="Furuya K."/>
            <person name="Guo Y."/>
            <person name="Pidoux A."/>
            <person name="Chen H.M."/>
            <person name="Robbertse B."/>
            <person name="Goldberg J.M."/>
            <person name="Aoki K."/>
            <person name="Bayne E.H."/>
            <person name="Berlin A.M."/>
            <person name="Desjardins C.A."/>
            <person name="Dobbs E."/>
            <person name="Dukaj L."/>
            <person name="Fan L."/>
            <person name="FitzGerald M.G."/>
            <person name="French C."/>
            <person name="Gujja S."/>
            <person name="Hansen K."/>
            <person name="Keifenheim D."/>
            <person name="Levin J.Z."/>
            <person name="Mosher R.A."/>
            <person name="Mueller C.A."/>
            <person name="Pfiffner J."/>
            <person name="Priest M."/>
            <person name="Russ C."/>
            <person name="Smialowska A."/>
            <person name="Swoboda P."/>
            <person name="Sykes S.M."/>
            <person name="Vaughn M."/>
            <person name="Vengrova S."/>
            <person name="Yoder R."/>
            <person name="Zeng Q."/>
            <person name="Allshire R."/>
            <person name="Baulcombe D."/>
            <person name="Birren B.W."/>
            <person name="Brown W."/>
            <person name="Ekwall K."/>
            <person name="Kellis M."/>
            <person name="Leatherwood J."/>
            <person name="Levin H."/>
            <person name="Margalit H."/>
            <person name="Martienssen R."/>
            <person name="Nieduszynski C.A."/>
            <person name="Spatafora J.W."/>
            <person name="Friedman N."/>
            <person name="Dalgaard J.Z."/>
            <person name="Baumann P."/>
            <person name="Niki H."/>
            <person name="Regev A."/>
            <person name="Nusbaum C."/>
        </authorList>
    </citation>
    <scope>NUCLEOTIDE SEQUENCE [LARGE SCALE GENOMIC DNA]</scope>
    <source>
        <strain evidence="2">yFS275 / FY16936</strain>
    </source>
</reference>
<sequence>MPKAAAFEHMGPAAPPESGFARVHCFSTAQPLSDVPRSTGAEGVTDTRCPGCAPSLSVQPNSCSWPLAPSALRFFPARTWEHARVPMTLATVRRPARASVPQFSHPACIVSSRSPAFGLRLWRPSERALTNKRKRVRQTEPH</sequence>
<dbReference type="GeneID" id="7052020"/>
<gene>
    <name evidence="1" type="ORF">SJAG_00929</name>
</gene>
<accession>B6JX03</accession>
<proteinExistence type="predicted"/>
<dbReference type="RefSeq" id="XP_002172197.1">
    <property type="nucleotide sequence ID" value="XM_002172161.1"/>
</dbReference>
<dbReference type="AlphaFoldDB" id="B6JX03"/>
<keyword evidence="2" id="KW-1185">Reference proteome</keyword>
<dbReference type="Proteomes" id="UP000001744">
    <property type="component" value="Unassembled WGS sequence"/>
</dbReference>
<dbReference type="HOGENOM" id="CLU_1816925_0_0_1"/>
<evidence type="ECO:0000313" key="2">
    <source>
        <dbReference type="Proteomes" id="UP000001744"/>
    </source>
</evidence>
<dbReference type="JaponicusDB" id="SJAG_00929"/>
<dbReference type="EMBL" id="KE651166">
    <property type="protein sequence ID" value="EEB05904.1"/>
    <property type="molecule type" value="Genomic_DNA"/>
</dbReference>
<dbReference type="VEuPathDB" id="FungiDB:SJAG_00929"/>
<evidence type="ECO:0000313" key="1">
    <source>
        <dbReference type="EMBL" id="EEB05904.1"/>
    </source>
</evidence>
<protein>
    <submittedName>
        <fullName evidence="1">Uncharacterized protein</fullName>
    </submittedName>
</protein>
<name>B6JX03_SCHJY</name>
<organism evidence="1 2">
    <name type="scientific">Schizosaccharomyces japonicus (strain yFS275 / FY16936)</name>
    <name type="common">Fission yeast</name>
    <dbReference type="NCBI Taxonomy" id="402676"/>
    <lineage>
        <taxon>Eukaryota</taxon>
        <taxon>Fungi</taxon>
        <taxon>Dikarya</taxon>
        <taxon>Ascomycota</taxon>
        <taxon>Taphrinomycotina</taxon>
        <taxon>Schizosaccharomycetes</taxon>
        <taxon>Schizosaccharomycetales</taxon>
        <taxon>Schizosaccharomycetaceae</taxon>
        <taxon>Schizosaccharomyces</taxon>
    </lineage>
</organism>